<dbReference type="InterPro" id="IPR019307">
    <property type="entry name" value="RNA-bd_AU-1/RNase_E/G"/>
</dbReference>
<keyword evidence="4" id="KW-0460">Magnesium</keyword>
<keyword evidence="8" id="KW-1185">Reference proteome</keyword>
<name>A0A7W9ZED6_NOVIT</name>
<keyword evidence="3" id="KW-0378">Hydrolase</keyword>
<proteinExistence type="predicted"/>
<keyword evidence="2" id="KW-0479">Metal-binding</keyword>
<dbReference type="RefSeq" id="WP_184260027.1">
    <property type="nucleotide sequence ID" value="NZ_JACIIX010000001.1"/>
</dbReference>
<dbReference type="PANTHER" id="PTHR30001">
    <property type="entry name" value="RIBONUCLEASE"/>
    <property type="match status" value="1"/>
</dbReference>
<evidence type="ECO:0000256" key="1">
    <source>
        <dbReference type="ARBA" id="ARBA00001946"/>
    </source>
</evidence>
<dbReference type="GO" id="GO:0046872">
    <property type="term" value="F:metal ion binding"/>
    <property type="evidence" value="ECO:0007669"/>
    <property type="project" value="UniProtKB-KW"/>
</dbReference>
<protein>
    <submittedName>
        <fullName evidence="7">Rne/Rng family ribonuclease</fullName>
    </submittedName>
</protein>
<dbReference type="SUPFAM" id="SSF50249">
    <property type="entry name" value="Nucleic acid-binding proteins"/>
    <property type="match status" value="1"/>
</dbReference>
<dbReference type="Pfam" id="PF10150">
    <property type="entry name" value="RNase_E_G"/>
    <property type="match status" value="1"/>
</dbReference>
<comment type="caution">
    <text evidence="7">The sequence shown here is derived from an EMBL/GenBank/DDBJ whole genome shotgun (WGS) entry which is preliminary data.</text>
</comment>
<dbReference type="GO" id="GO:0004540">
    <property type="term" value="F:RNA nuclease activity"/>
    <property type="evidence" value="ECO:0007669"/>
    <property type="project" value="InterPro"/>
</dbReference>
<sequence length="447" mass="47185">MPPLPATAFVPDRALLSRSPGETRVALLRGDTLLELHLFRDCRPGSGDCLWGRVLSRLPGAALIDIGAAEPAFLPSEDMPGNAIPPSGQRVLVQVVQEPRHGKGAKVSGRISVTGPLLAYTPMRGGVSLSSKIVDKATRSRLQDWGRRALAGDEGVVLRTQATTAPEAALEAELRLARQRWDTLQTQGERPLPLAQALQGRRVDEVLCDGRDAVRQARLARPDLTEVIVAAKVADLFSSAGLDEEIEGLLAPMVPLPGGGAVHIQATAALTAIDVDAGPLKPEEANRLAVAEIARQIRLRALAGMIVIDFVAPRRDVFTAKKALAQDLRQALSADPVPVQVLGVSALGLVELRRDRLRPPLADLMLAPAAPAPLPEAVALAALHRAVRMGLSMPGRWPRLRASAAVAGLLDGPLRPARQEAEATLGGPLGLEVVAGAAPGWVDVGYV</sequence>
<dbReference type="GO" id="GO:0003723">
    <property type="term" value="F:RNA binding"/>
    <property type="evidence" value="ECO:0007669"/>
    <property type="project" value="UniProtKB-KW"/>
</dbReference>
<dbReference type="EMBL" id="JACIIX010000001">
    <property type="protein sequence ID" value="MBB6208739.1"/>
    <property type="molecule type" value="Genomic_DNA"/>
</dbReference>
<dbReference type="GO" id="GO:0005737">
    <property type="term" value="C:cytoplasm"/>
    <property type="evidence" value="ECO:0007669"/>
    <property type="project" value="TreeGrafter"/>
</dbReference>
<dbReference type="AlphaFoldDB" id="A0A7W9ZED6"/>
<accession>A0A7W9ZED6</accession>
<dbReference type="PANTHER" id="PTHR30001:SF0">
    <property type="entry name" value="RIBONUCLEASE G"/>
    <property type="match status" value="1"/>
</dbReference>
<evidence type="ECO:0000256" key="4">
    <source>
        <dbReference type="ARBA" id="ARBA00022842"/>
    </source>
</evidence>
<reference evidence="7 8" key="1">
    <citation type="submission" date="2020-08" db="EMBL/GenBank/DDBJ databases">
        <title>Genomic Encyclopedia of Type Strains, Phase IV (KMG-IV): sequencing the most valuable type-strain genomes for metagenomic binning, comparative biology and taxonomic classification.</title>
        <authorList>
            <person name="Goeker M."/>
        </authorList>
    </citation>
    <scope>NUCLEOTIDE SEQUENCE [LARGE SCALE GENOMIC DNA]</scope>
    <source>
        <strain evidence="7 8">DSM 11590</strain>
    </source>
</reference>
<evidence type="ECO:0000256" key="3">
    <source>
        <dbReference type="ARBA" id="ARBA00022801"/>
    </source>
</evidence>
<dbReference type="GO" id="GO:0006364">
    <property type="term" value="P:rRNA processing"/>
    <property type="evidence" value="ECO:0007669"/>
    <property type="project" value="TreeGrafter"/>
</dbReference>
<organism evidence="7 8">
    <name type="scientific">Novispirillum itersonii</name>
    <name type="common">Aquaspirillum itersonii</name>
    <dbReference type="NCBI Taxonomy" id="189"/>
    <lineage>
        <taxon>Bacteria</taxon>
        <taxon>Pseudomonadati</taxon>
        <taxon>Pseudomonadota</taxon>
        <taxon>Alphaproteobacteria</taxon>
        <taxon>Rhodospirillales</taxon>
        <taxon>Novispirillaceae</taxon>
        <taxon>Novispirillum</taxon>
    </lineage>
</organism>
<evidence type="ECO:0000313" key="8">
    <source>
        <dbReference type="Proteomes" id="UP000544872"/>
    </source>
</evidence>
<keyword evidence="5" id="KW-0694">RNA-binding</keyword>
<evidence type="ECO:0000256" key="2">
    <source>
        <dbReference type="ARBA" id="ARBA00022723"/>
    </source>
</evidence>
<dbReference type="Proteomes" id="UP000544872">
    <property type="component" value="Unassembled WGS sequence"/>
</dbReference>
<dbReference type="Gene3D" id="2.40.50.140">
    <property type="entry name" value="Nucleic acid-binding proteins"/>
    <property type="match status" value="1"/>
</dbReference>
<dbReference type="GO" id="GO:0016787">
    <property type="term" value="F:hydrolase activity"/>
    <property type="evidence" value="ECO:0007669"/>
    <property type="project" value="UniProtKB-KW"/>
</dbReference>
<evidence type="ECO:0000256" key="5">
    <source>
        <dbReference type="ARBA" id="ARBA00022884"/>
    </source>
</evidence>
<dbReference type="InterPro" id="IPR004659">
    <property type="entry name" value="RNase_E/G"/>
</dbReference>
<comment type="cofactor">
    <cofactor evidence="1">
        <name>Mg(2+)</name>
        <dbReference type="ChEBI" id="CHEBI:18420"/>
    </cofactor>
</comment>
<dbReference type="InterPro" id="IPR012340">
    <property type="entry name" value="NA-bd_OB-fold"/>
</dbReference>
<evidence type="ECO:0000259" key="6">
    <source>
        <dbReference type="Pfam" id="PF10150"/>
    </source>
</evidence>
<feature type="domain" description="RNA-binding protein AU-1/Ribonuclease E/G" evidence="6">
    <location>
        <begin position="112"/>
        <end position="356"/>
    </location>
</feature>
<gene>
    <name evidence="7" type="ORF">FHS48_000120</name>
</gene>
<evidence type="ECO:0000313" key="7">
    <source>
        <dbReference type="EMBL" id="MBB6208739.1"/>
    </source>
</evidence>